<proteinExistence type="predicted"/>
<dbReference type="EMBL" id="JAVDXQ010000005">
    <property type="protein sequence ID" value="MDR7298253.1"/>
    <property type="molecule type" value="Genomic_DNA"/>
</dbReference>
<dbReference type="Proteomes" id="UP001180536">
    <property type="component" value="Unassembled WGS sequence"/>
</dbReference>
<organism evidence="1 2">
    <name type="scientific">Pelomonas aquatica</name>
    <dbReference type="NCBI Taxonomy" id="431058"/>
    <lineage>
        <taxon>Bacteria</taxon>
        <taxon>Pseudomonadati</taxon>
        <taxon>Pseudomonadota</taxon>
        <taxon>Betaproteobacteria</taxon>
        <taxon>Burkholderiales</taxon>
        <taxon>Sphaerotilaceae</taxon>
        <taxon>Roseateles</taxon>
    </lineage>
</organism>
<comment type="caution">
    <text evidence="1">The sequence shown here is derived from an EMBL/GenBank/DDBJ whole genome shotgun (WGS) entry which is preliminary data.</text>
</comment>
<evidence type="ECO:0000313" key="2">
    <source>
        <dbReference type="Proteomes" id="UP001180536"/>
    </source>
</evidence>
<name>A0ABU1ZCS3_9BURK</name>
<keyword evidence="2" id="KW-1185">Reference proteome</keyword>
<dbReference type="RefSeq" id="WP_310347250.1">
    <property type="nucleotide sequence ID" value="NZ_JAVDXQ010000005.1"/>
</dbReference>
<sequence length="458" mass="50276">MAKLIDILNALVRELDETHGPDGLVTRIDGYLPNFVMTRSGVERHFSKAAQTEVAALAGRLFNDRVTYREAMRVTELAQLLRSCIADLHADGLFATTPAEEKAHLKLLNRELEERLKGMTLPFGHGFPATTLRLEDKGPYQVGPVDIRSVRAWLETVTLSDWEYKHHGIAPDSNWKAELLDILSATTRLSRPEVPAHLQTFADALHNCDAVVSVAVLGLEQSYSREIARMVARTAIDGISLLSSRGRNAFSQQALSDERLQPLRLNSMVVFKGEQWVGGQWSDRAIPSPPAGLSERVFQNGKLHTSLCDVVGSLLDGRSHTHPKLAMRWAAALDWYAEGCRETSTSVAVTKLAAALDVLTCGRTEYGITQMLANLLGRAATESVFQGVPDSLKHIVDAIYGGGRSQLLHGSKVDRRVAFDSERSQAQALGHLALVSLLKRLASYTGPDEDIAFITMPP</sequence>
<evidence type="ECO:0000313" key="1">
    <source>
        <dbReference type="EMBL" id="MDR7298253.1"/>
    </source>
</evidence>
<gene>
    <name evidence="1" type="ORF">J2X16_003616</name>
</gene>
<accession>A0ABU1ZCS3</accession>
<evidence type="ECO:0008006" key="3">
    <source>
        <dbReference type="Google" id="ProtNLM"/>
    </source>
</evidence>
<reference evidence="1 2" key="1">
    <citation type="submission" date="2023-07" db="EMBL/GenBank/DDBJ databases">
        <title>Sorghum-associated microbial communities from plants grown in Nebraska, USA.</title>
        <authorList>
            <person name="Schachtman D."/>
        </authorList>
    </citation>
    <scope>NUCLEOTIDE SEQUENCE [LARGE SCALE GENOMIC DNA]</scope>
    <source>
        <strain evidence="1 2">BE310</strain>
    </source>
</reference>
<protein>
    <recommendedName>
        <fullName evidence="3">Apea-like HEPN domain-containing protein</fullName>
    </recommendedName>
</protein>